<dbReference type="Proteomes" id="UP000472262">
    <property type="component" value="Unassembled WGS sequence"/>
</dbReference>
<dbReference type="PROSITE" id="PS00226">
    <property type="entry name" value="IF_ROD_1"/>
    <property type="match status" value="1"/>
</dbReference>
<dbReference type="InterPro" id="IPR002957">
    <property type="entry name" value="Keratin_I"/>
</dbReference>
<evidence type="ECO:0000256" key="5">
    <source>
        <dbReference type="ARBA" id="ARBA00037340"/>
    </source>
</evidence>
<comment type="similarity">
    <text evidence="7">Belongs to the intermediate filament family.</text>
</comment>
<dbReference type="Ensembl" id="ENSSGRT00000077951.1">
    <property type="protein sequence ID" value="ENSSGRP00000073200.1"/>
    <property type="gene ID" value="ENSSGRG00000037288.1"/>
</dbReference>
<evidence type="ECO:0000259" key="8">
    <source>
        <dbReference type="PROSITE" id="PS51842"/>
    </source>
</evidence>
<evidence type="ECO:0000256" key="6">
    <source>
        <dbReference type="ARBA" id="ARBA00038630"/>
    </source>
</evidence>
<proteinExistence type="inferred from homology"/>
<dbReference type="GO" id="GO:0005198">
    <property type="term" value="F:structural molecule activity"/>
    <property type="evidence" value="ECO:0007669"/>
    <property type="project" value="InterPro"/>
</dbReference>
<dbReference type="InterPro" id="IPR039008">
    <property type="entry name" value="IF_rod_dom"/>
</dbReference>
<keyword evidence="3 7" id="KW-0403">Intermediate filament</keyword>
<comment type="function">
    <text evidence="5">When phosphorylated, plays a role in filament reorganization.</text>
</comment>
<dbReference type="AlphaFoldDB" id="A0A672QBP0"/>
<organism evidence="9 10">
    <name type="scientific">Sinocyclocheilus grahami</name>
    <name type="common">Dianchi golden-line fish</name>
    <name type="synonym">Barbus grahami</name>
    <dbReference type="NCBI Taxonomy" id="75366"/>
    <lineage>
        <taxon>Eukaryota</taxon>
        <taxon>Metazoa</taxon>
        <taxon>Chordata</taxon>
        <taxon>Craniata</taxon>
        <taxon>Vertebrata</taxon>
        <taxon>Euteleostomi</taxon>
        <taxon>Actinopterygii</taxon>
        <taxon>Neopterygii</taxon>
        <taxon>Teleostei</taxon>
        <taxon>Ostariophysi</taxon>
        <taxon>Cypriniformes</taxon>
        <taxon>Cyprinidae</taxon>
        <taxon>Cyprininae</taxon>
        <taxon>Sinocyclocheilus</taxon>
    </lineage>
</organism>
<dbReference type="GO" id="GO:0045104">
    <property type="term" value="P:intermediate filament cytoskeleton organization"/>
    <property type="evidence" value="ECO:0007669"/>
    <property type="project" value="TreeGrafter"/>
</dbReference>
<reference evidence="9" key="1">
    <citation type="submission" date="2025-08" db="UniProtKB">
        <authorList>
            <consortium name="Ensembl"/>
        </authorList>
    </citation>
    <scope>IDENTIFICATION</scope>
</reference>
<keyword evidence="10" id="KW-1185">Reference proteome</keyword>
<evidence type="ECO:0000256" key="4">
    <source>
        <dbReference type="ARBA" id="ARBA00023054"/>
    </source>
</evidence>
<name>A0A672QBP0_SINGR</name>
<dbReference type="InParanoid" id="A0A672QBP0"/>
<dbReference type="GO" id="GO:0045095">
    <property type="term" value="C:keratin filament"/>
    <property type="evidence" value="ECO:0007669"/>
    <property type="project" value="TreeGrafter"/>
</dbReference>
<dbReference type="Gene3D" id="1.20.5.170">
    <property type="match status" value="1"/>
</dbReference>
<dbReference type="InterPro" id="IPR018039">
    <property type="entry name" value="IF_conserved"/>
</dbReference>
<evidence type="ECO:0000313" key="9">
    <source>
        <dbReference type="Ensembl" id="ENSSGRP00000073200.1"/>
    </source>
</evidence>
<evidence type="ECO:0000256" key="2">
    <source>
        <dbReference type="ARBA" id="ARBA00022744"/>
    </source>
</evidence>
<evidence type="ECO:0000313" key="10">
    <source>
        <dbReference type="Proteomes" id="UP000472262"/>
    </source>
</evidence>
<keyword evidence="1" id="KW-0597">Phosphoprotein</keyword>
<dbReference type="SUPFAM" id="SSF64593">
    <property type="entry name" value="Intermediate filament protein, coiled coil region"/>
    <property type="match status" value="1"/>
</dbReference>
<evidence type="ECO:0000256" key="1">
    <source>
        <dbReference type="ARBA" id="ARBA00022553"/>
    </source>
</evidence>
<feature type="domain" description="IF rod" evidence="8">
    <location>
        <begin position="1"/>
        <end position="110"/>
    </location>
</feature>
<reference evidence="9" key="2">
    <citation type="submission" date="2025-09" db="UniProtKB">
        <authorList>
            <consortium name="Ensembl"/>
        </authorList>
    </citation>
    <scope>IDENTIFICATION</scope>
</reference>
<dbReference type="Pfam" id="PF00038">
    <property type="entry name" value="Filament"/>
    <property type="match status" value="1"/>
</dbReference>
<evidence type="ECO:0000256" key="3">
    <source>
        <dbReference type="ARBA" id="ARBA00022754"/>
    </source>
</evidence>
<sequence length="115" mass="13677">QNLAKIMEEMRANYEKITLKNQEELKTCVSRRQMQLLETELQSLVGNLRYGMQVEQYNGIILLRESKLKQLHADIQSQTLEYQALFNIKMELEAEIATYRRLLDGEEQESLWERP</sequence>
<dbReference type="OMA" id="NCEVATN"/>
<accession>A0A672QBP0</accession>
<keyword evidence="2" id="KW-0416">Keratin</keyword>
<protein>
    <recommendedName>
        <fullName evidence="8">IF rod domain-containing protein</fullName>
    </recommendedName>
</protein>
<keyword evidence="4" id="KW-0175">Coiled coil</keyword>
<dbReference type="PROSITE" id="PS51842">
    <property type="entry name" value="IF_ROD_2"/>
    <property type="match status" value="1"/>
</dbReference>
<dbReference type="PANTHER" id="PTHR23239">
    <property type="entry name" value="INTERMEDIATE FILAMENT"/>
    <property type="match status" value="1"/>
</dbReference>
<dbReference type="PANTHER" id="PTHR23239:SF349">
    <property type="entry name" value="KERATIN, TYPE I CYTOSKELETAL 18"/>
    <property type="match status" value="1"/>
</dbReference>
<evidence type="ECO:0000256" key="7">
    <source>
        <dbReference type="RuleBase" id="RU000685"/>
    </source>
</evidence>
<comment type="subunit">
    <text evidence="6">Heterotetramer of two type I and two type II keratins. Keratin-18 associates with keratin-8.</text>
</comment>